<name>A0AAF1ANF8_DAUCS</name>
<gene>
    <name evidence="3" type="ORF">DCAR_0206206</name>
</gene>
<dbReference type="Proteomes" id="UP000077755">
    <property type="component" value="Chromosome 2"/>
</dbReference>
<reference evidence="3" key="2">
    <citation type="submission" date="2022-03" db="EMBL/GenBank/DDBJ databases">
        <title>Draft title - Genomic analysis of global carrot germplasm unveils the trajectory of domestication and the origin of high carotenoid orange carrot.</title>
        <authorList>
            <person name="Iorizzo M."/>
            <person name="Ellison S."/>
            <person name="Senalik D."/>
            <person name="Macko-Podgorni A."/>
            <person name="Grzebelus D."/>
            <person name="Bostan H."/>
            <person name="Rolling W."/>
            <person name="Curaba J."/>
            <person name="Simon P."/>
        </authorList>
    </citation>
    <scope>NUCLEOTIDE SEQUENCE</scope>
    <source>
        <tissue evidence="3">Leaf</tissue>
    </source>
</reference>
<accession>A0AAF1ANF8</accession>
<reference evidence="3" key="1">
    <citation type="journal article" date="2016" name="Nat. Genet.">
        <title>A high-quality carrot genome assembly provides new insights into carotenoid accumulation and asterid genome evolution.</title>
        <authorList>
            <person name="Iorizzo M."/>
            <person name="Ellison S."/>
            <person name="Senalik D."/>
            <person name="Zeng P."/>
            <person name="Satapoomin P."/>
            <person name="Huang J."/>
            <person name="Bowman M."/>
            <person name="Iovene M."/>
            <person name="Sanseverino W."/>
            <person name="Cavagnaro P."/>
            <person name="Yildiz M."/>
            <person name="Macko-Podgorni A."/>
            <person name="Moranska E."/>
            <person name="Grzebelus E."/>
            <person name="Grzebelus D."/>
            <person name="Ashrafi H."/>
            <person name="Zheng Z."/>
            <person name="Cheng S."/>
            <person name="Spooner D."/>
            <person name="Van Deynze A."/>
            <person name="Simon P."/>
        </authorList>
    </citation>
    <scope>NUCLEOTIDE SEQUENCE</scope>
    <source>
        <tissue evidence="3">Leaf</tissue>
    </source>
</reference>
<keyword evidence="2" id="KW-1133">Transmembrane helix</keyword>
<evidence type="ECO:0000313" key="3">
    <source>
        <dbReference type="EMBL" id="WOG86987.1"/>
    </source>
</evidence>
<feature type="region of interest" description="Disordered" evidence="1">
    <location>
        <begin position="112"/>
        <end position="131"/>
    </location>
</feature>
<evidence type="ECO:0000256" key="2">
    <source>
        <dbReference type="SAM" id="Phobius"/>
    </source>
</evidence>
<keyword evidence="4" id="KW-1185">Reference proteome</keyword>
<keyword evidence="2" id="KW-0472">Membrane</keyword>
<protein>
    <submittedName>
        <fullName evidence="3">Uncharacterized protein</fullName>
    </submittedName>
</protein>
<feature type="compositionally biased region" description="Basic and acidic residues" evidence="1">
    <location>
        <begin position="116"/>
        <end position="131"/>
    </location>
</feature>
<organism evidence="3 4">
    <name type="scientific">Daucus carota subsp. sativus</name>
    <name type="common">Carrot</name>
    <dbReference type="NCBI Taxonomy" id="79200"/>
    <lineage>
        <taxon>Eukaryota</taxon>
        <taxon>Viridiplantae</taxon>
        <taxon>Streptophyta</taxon>
        <taxon>Embryophyta</taxon>
        <taxon>Tracheophyta</taxon>
        <taxon>Spermatophyta</taxon>
        <taxon>Magnoliopsida</taxon>
        <taxon>eudicotyledons</taxon>
        <taxon>Gunneridae</taxon>
        <taxon>Pentapetalae</taxon>
        <taxon>asterids</taxon>
        <taxon>campanulids</taxon>
        <taxon>Apiales</taxon>
        <taxon>Apiaceae</taxon>
        <taxon>Apioideae</taxon>
        <taxon>Scandiceae</taxon>
        <taxon>Daucinae</taxon>
        <taxon>Daucus</taxon>
        <taxon>Daucus sect. Daucus</taxon>
    </lineage>
</organism>
<dbReference type="EMBL" id="CP093344">
    <property type="protein sequence ID" value="WOG86987.1"/>
    <property type="molecule type" value="Genomic_DNA"/>
</dbReference>
<keyword evidence="2" id="KW-0812">Transmembrane</keyword>
<feature type="transmembrane region" description="Helical" evidence="2">
    <location>
        <begin position="316"/>
        <end position="344"/>
    </location>
</feature>
<evidence type="ECO:0000313" key="4">
    <source>
        <dbReference type="Proteomes" id="UP000077755"/>
    </source>
</evidence>
<evidence type="ECO:0000256" key="1">
    <source>
        <dbReference type="SAM" id="MobiDB-lite"/>
    </source>
</evidence>
<dbReference type="AlphaFoldDB" id="A0AAF1ANF8"/>
<proteinExistence type="predicted"/>
<sequence length="369" mass="41817">MKINLIDDTALIETTSTKNVLEKDRTILGLRNSASNSIVRQEVIKTSGTHKKRSSRPHVCGNVRMNQENGNVGFTERVKFQENEILGFHCGNKKVTRGCGLKQQESFEVEENVMGKSRESGHLGDIEQERTFRDDENVGSSLKKQECYDGNGFEEEPELMDFTQRVKIQEKVSSRNCCLIGAGNMGGNEKGMLGIDTKQEMNSKTIQVWVARGKVHDNNKTTLKDGKVSTIEMLEVQSENGSGRKIMGTLICYSRKQMEDLRFVNMEEQNKKWCAIYSELGPAVKKEYDGLLDCSHHHHHHSHLDINRKVTAHGILGVYLLLISCALFVGICFVIFVAVLYLAVLHLGFFWRCYAKLFIYEVLHYANTC</sequence>